<dbReference type="InterPro" id="IPR040079">
    <property type="entry name" value="Glutathione_S-Trfase"/>
</dbReference>
<dbReference type="InterPro" id="IPR004045">
    <property type="entry name" value="Glutathione_S-Trfase_N"/>
</dbReference>
<feature type="domain" description="GST N-terminal" evidence="5">
    <location>
        <begin position="10"/>
        <end position="91"/>
    </location>
</feature>
<name>A0A9Q5N6T2_SANBA</name>
<dbReference type="Proteomes" id="UP000757232">
    <property type="component" value="Unassembled WGS sequence"/>
</dbReference>
<evidence type="ECO:0000256" key="4">
    <source>
        <dbReference type="ARBA" id="ARBA00047960"/>
    </source>
</evidence>
<dbReference type="PROSITE" id="PS50404">
    <property type="entry name" value="GST_NTER"/>
    <property type="match status" value="1"/>
</dbReference>
<dbReference type="InterPro" id="IPR036282">
    <property type="entry name" value="Glutathione-S-Trfase_C_sf"/>
</dbReference>
<evidence type="ECO:0000259" key="5">
    <source>
        <dbReference type="PROSITE" id="PS50404"/>
    </source>
</evidence>
<dbReference type="FunFam" id="3.40.30.10:FF:000156">
    <property type="entry name" value="Glutathione S-transferase 1"/>
    <property type="match status" value="1"/>
</dbReference>
<dbReference type="CDD" id="cd03189">
    <property type="entry name" value="GST_C_GTT1_like"/>
    <property type="match status" value="1"/>
</dbReference>
<organism evidence="6 7">
    <name type="scientific">Sanghuangporus baumii</name>
    <name type="common">Phellinus baumii</name>
    <dbReference type="NCBI Taxonomy" id="108892"/>
    <lineage>
        <taxon>Eukaryota</taxon>
        <taxon>Fungi</taxon>
        <taxon>Dikarya</taxon>
        <taxon>Basidiomycota</taxon>
        <taxon>Agaricomycotina</taxon>
        <taxon>Agaricomycetes</taxon>
        <taxon>Hymenochaetales</taxon>
        <taxon>Hymenochaetaceae</taxon>
        <taxon>Sanghuangporus</taxon>
    </lineage>
</organism>
<gene>
    <name evidence="6" type="ORF">A7U60_g6385</name>
</gene>
<evidence type="ECO:0000256" key="2">
    <source>
        <dbReference type="ARBA" id="ARBA00012452"/>
    </source>
</evidence>
<sequence length="232" mass="26334">MAETNTSGGPSKVILHHLNNSRSQRVIWLLEELEVPYEIRKYQRTSEMLAPKELKEVHPLGKSPIITDGDKTIAESGAIVEYLLSKYGSDKFKPTDAGVIDNLYFTHYCEGSLMPLLVNKLIFSVIPQRTPFFIRPIASVIFNTVQKQFLDPQIETHVTFVEEHLAKSSTGWFANGPNPTAADFMMIFPMEIIRKRVPGPRNSTATDDFVKRVHERPAYKRALEKGGEYKIL</sequence>
<dbReference type="SFLD" id="SFLDG00358">
    <property type="entry name" value="Main_(cytGST)"/>
    <property type="match status" value="1"/>
</dbReference>
<evidence type="ECO:0000256" key="1">
    <source>
        <dbReference type="ARBA" id="ARBA00007409"/>
    </source>
</evidence>
<dbReference type="Gene3D" id="3.40.30.10">
    <property type="entry name" value="Glutaredoxin"/>
    <property type="match status" value="1"/>
</dbReference>
<dbReference type="GO" id="GO:0004364">
    <property type="term" value="F:glutathione transferase activity"/>
    <property type="evidence" value="ECO:0007669"/>
    <property type="project" value="UniProtKB-EC"/>
</dbReference>
<dbReference type="SFLD" id="SFLDS00019">
    <property type="entry name" value="Glutathione_Transferase_(cytos"/>
    <property type="match status" value="1"/>
</dbReference>
<dbReference type="EMBL" id="LNZH02000201">
    <property type="protein sequence ID" value="OCB86491.1"/>
    <property type="molecule type" value="Genomic_DNA"/>
</dbReference>
<dbReference type="SFLD" id="SFLDG01150">
    <property type="entry name" value="Main.1:_Beta-like"/>
    <property type="match status" value="1"/>
</dbReference>
<proteinExistence type="inferred from homology"/>
<reference evidence="6" key="1">
    <citation type="submission" date="2016-06" db="EMBL/GenBank/DDBJ databases">
        <title>Draft Genome sequence of the fungus Inonotus baumii.</title>
        <authorList>
            <person name="Zhu H."/>
            <person name="Lin W."/>
        </authorList>
    </citation>
    <scope>NUCLEOTIDE SEQUENCE</scope>
    <source>
        <strain evidence="6">821</strain>
    </source>
</reference>
<protein>
    <recommendedName>
        <fullName evidence="2">glutathione transferase</fullName>
        <ecNumber evidence="2">2.5.1.18</ecNumber>
    </recommendedName>
</protein>
<keyword evidence="7" id="KW-1185">Reference proteome</keyword>
<dbReference type="InterPro" id="IPR036249">
    <property type="entry name" value="Thioredoxin-like_sf"/>
</dbReference>
<evidence type="ECO:0000313" key="7">
    <source>
        <dbReference type="Proteomes" id="UP000757232"/>
    </source>
</evidence>
<dbReference type="GO" id="GO:0005737">
    <property type="term" value="C:cytoplasm"/>
    <property type="evidence" value="ECO:0007669"/>
    <property type="project" value="UniProtKB-ARBA"/>
</dbReference>
<comment type="catalytic activity">
    <reaction evidence="4">
        <text>RX + glutathione = an S-substituted glutathione + a halide anion + H(+)</text>
        <dbReference type="Rhea" id="RHEA:16437"/>
        <dbReference type="ChEBI" id="CHEBI:15378"/>
        <dbReference type="ChEBI" id="CHEBI:16042"/>
        <dbReference type="ChEBI" id="CHEBI:17792"/>
        <dbReference type="ChEBI" id="CHEBI:57925"/>
        <dbReference type="ChEBI" id="CHEBI:90779"/>
        <dbReference type="EC" id="2.5.1.18"/>
    </reaction>
</comment>
<dbReference type="PANTHER" id="PTHR44051:SF9">
    <property type="entry name" value="GLUTATHIONE S-TRANSFERASE 1"/>
    <property type="match status" value="1"/>
</dbReference>
<comment type="similarity">
    <text evidence="1">Belongs to the GST superfamily.</text>
</comment>
<dbReference type="Pfam" id="PF02798">
    <property type="entry name" value="GST_N"/>
    <property type="match status" value="1"/>
</dbReference>
<dbReference type="CDD" id="cd03046">
    <property type="entry name" value="GST_N_GTT1_like"/>
    <property type="match status" value="1"/>
</dbReference>
<evidence type="ECO:0000256" key="3">
    <source>
        <dbReference type="ARBA" id="ARBA00022679"/>
    </source>
</evidence>
<comment type="caution">
    <text evidence="6">The sequence shown here is derived from an EMBL/GenBank/DDBJ whole genome shotgun (WGS) entry which is preliminary data.</text>
</comment>
<dbReference type="Gene3D" id="1.20.1050.10">
    <property type="match status" value="1"/>
</dbReference>
<dbReference type="PANTHER" id="PTHR44051">
    <property type="entry name" value="GLUTATHIONE S-TRANSFERASE-RELATED"/>
    <property type="match status" value="1"/>
</dbReference>
<dbReference type="SUPFAM" id="SSF47616">
    <property type="entry name" value="GST C-terminal domain-like"/>
    <property type="match status" value="1"/>
</dbReference>
<dbReference type="GO" id="GO:0004602">
    <property type="term" value="F:glutathione peroxidase activity"/>
    <property type="evidence" value="ECO:0007669"/>
    <property type="project" value="UniProtKB-ARBA"/>
</dbReference>
<dbReference type="OrthoDB" id="2098326at2759"/>
<keyword evidence="3" id="KW-0808">Transferase</keyword>
<accession>A0A9Q5N6T2</accession>
<dbReference type="SUPFAM" id="SSF52833">
    <property type="entry name" value="Thioredoxin-like"/>
    <property type="match status" value="1"/>
</dbReference>
<evidence type="ECO:0000313" key="6">
    <source>
        <dbReference type="EMBL" id="OCB86491.1"/>
    </source>
</evidence>
<dbReference type="EC" id="2.5.1.18" evidence="2"/>
<dbReference type="AlphaFoldDB" id="A0A9Q5N6T2"/>